<dbReference type="CDD" id="cd06193">
    <property type="entry name" value="siderophore_interacting"/>
    <property type="match status" value="1"/>
</dbReference>
<dbReference type="HOGENOM" id="CLU_474048_0_0_1"/>
<dbReference type="Gene3D" id="3.40.50.80">
    <property type="entry name" value="Nucleotide-binding domain of ferredoxin-NADP reductase (FNR) module"/>
    <property type="match status" value="1"/>
</dbReference>
<dbReference type="SUPFAM" id="SSF46785">
    <property type="entry name" value="Winged helix' DNA-binding domain"/>
    <property type="match status" value="1"/>
</dbReference>
<dbReference type="InterPro" id="IPR007037">
    <property type="entry name" value="SIP_rossman_dom"/>
</dbReference>
<dbReference type="NCBIfam" id="NF003443">
    <property type="entry name" value="PRK04980.1"/>
    <property type="match status" value="1"/>
</dbReference>
<sequence length="575" mass="64571">MLGRFVGYNVAASLLDVAPLPYRQINYVTCLDLGNWGAVFTEGWEQKVTHVRGSMANDITFFRRFEHDITAGLKTITLRDSSESHFQSGQRLRVGRYEDDVYFCTIEVISVTPVLLDDLDDEHARQENMTLAELKQVIGDIYPGLNALYAMTTQKNAKKVPVRVRNELKFRELTVKTKTLIASTFYRLVLTSPQLADFSSQGFDDHIKVFFPAENGEFTPPQVTSEGIVWGDGARPQSRDYTPLDFDAERCELTLDFYLHDGGVASSWAKEAQPGDTLFIGGPRGSLVTPTDYHWQLYVTDESGLPAVRRRLQSLSQEVQVEVLVNCRHTDSLEYLSEFPAVKVRALTHGEIAEYLRHAEIPADDYYIWVVGEGKQAKALGDYLLEARGLDADLVRAVAYWHDKGGHGRHEQSHPESRARHRRERLFDANDIRLLILHLLANGPAHGYELIKSIEGLAKGEYVPSPGIIYPNLTLMEEMGFITVGEGQSGKKSFTLTTEGKASLEQQQSDLEAVTSRLATLGVLGDNRRLPEVQRAIHNFKTALHAKLGSTELSRETLYKIIDTLDQAAKDIERS</sequence>
<dbReference type="Pfam" id="PF03551">
    <property type="entry name" value="PadR"/>
    <property type="match status" value="1"/>
</dbReference>
<feature type="domain" description="FAD-binding FR-type" evidence="2">
    <location>
        <begin position="168"/>
        <end position="290"/>
    </location>
</feature>
<organism evidence="3 4">
    <name type="scientific">Beauveria bassiana D1-5</name>
    <dbReference type="NCBI Taxonomy" id="1245745"/>
    <lineage>
        <taxon>Eukaryota</taxon>
        <taxon>Fungi</taxon>
        <taxon>Dikarya</taxon>
        <taxon>Ascomycota</taxon>
        <taxon>Pezizomycotina</taxon>
        <taxon>Sordariomycetes</taxon>
        <taxon>Hypocreomycetidae</taxon>
        <taxon>Hypocreales</taxon>
        <taxon>Cordycipitaceae</taxon>
        <taxon>Beauveria</taxon>
    </lineage>
</organism>
<dbReference type="EMBL" id="ANFO01000869">
    <property type="protein sequence ID" value="KGQ06121.1"/>
    <property type="molecule type" value="Genomic_DNA"/>
</dbReference>
<dbReference type="InterPro" id="IPR039374">
    <property type="entry name" value="SIP_fam"/>
</dbReference>
<dbReference type="SUPFAM" id="SSF88697">
    <property type="entry name" value="PUA domain-like"/>
    <property type="match status" value="1"/>
</dbReference>
<dbReference type="Pfam" id="PF08021">
    <property type="entry name" value="FAD_binding_9"/>
    <property type="match status" value="1"/>
</dbReference>
<dbReference type="Gene3D" id="1.10.10.10">
    <property type="entry name" value="Winged helix-like DNA-binding domain superfamily/Winged helix DNA-binding domain"/>
    <property type="match status" value="1"/>
</dbReference>
<dbReference type="CDD" id="cd06552">
    <property type="entry name" value="ASCH_yqfb_like"/>
    <property type="match status" value="1"/>
</dbReference>
<comment type="caution">
    <text evidence="3">The sequence shown here is derived from an EMBL/GenBank/DDBJ whole genome shotgun (WGS) entry which is preliminary data.</text>
</comment>
<name>A0A0A2VDZ9_BEABA</name>
<dbReference type="Gene3D" id="2.40.30.10">
    <property type="entry name" value="Translation factors"/>
    <property type="match status" value="1"/>
</dbReference>
<reference evidence="3 4" key="1">
    <citation type="submission" date="2012-10" db="EMBL/GenBank/DDBJ databases">
        <title>Genome sequencing and analysis of entomopathogenic fungi Beauveria bassiana D1-5.</title>
        <authorList>
            <person name="Li Q."/>
            <person name="Wang L."/>
            <person name="Zhang Z."/>
            <person name="Wang Q."/>
            <person name="Ren J."/>
            <person name="Wang M."/>
            <person name="Xu W."/>
            <person name="Wang J."/>
            <person name="Lu Y."/>
            <person name="Du Q."/>
            <person name="Sun Z."/>
        </authorList>
    </citation>
    <scope>NUCLEOTIDE SEQUENCE [LARGE SCALE GENOMIC DNA]</scope>
    <source>
        <strain evidence="3 4">D1-5</strain>
    </source>
</reference>
<gene>
    <name evidence="3" type="ORF">BBAD15_g8566</name>
</gene>
<dbReference type="Gene3D" id="2.30.130.30">
    <property type="entry name" value="Hypothetical protein"/>
    <property type="match status" value="1"/>
</dbReference>
<evidence type="ECO:0000313" key="4">
    <source>
        <dbReference type="Proteomes" id="UP000030106"/>
    </source>
</evidence>
<dbReference type="InterPro" id="IPR007374">
    <property type="entry name" value="ASCH_domain"/>
</dbReference>
<dbReference type="PANTHER" id="PTHR30157:SF0">
    <property type="entry name" value="NADPH-DEPENDENT FERRIC-CHELATE REDUCTASE"/>
    <property type="match status" value="1"/>
</dbReference>
<dbReference type="InterPro" id="IPR036390">
    <property type="entry name" value="WH_DNA-bd_sf"/>
</dbReference>
<accession>A0A0A2VDZ9</accession>
<dbReference type="AlphaFoldDB" id="A0A0A2VDZ9"/>
<dbReference type="InterPro" id="IPR008314">
    <property type="entry name" value="AC4CH"/>
</dbReference>
<dbReference type="PROSITE" id="PS51384">
    <property type="entry name" value="FAD_FR"/>
    <property type="match status" value="1"/>
</dbReference>
<dbReference type="PANTHER" id="PTHR30157">
    <property type="entry name" value="FERRIC REDUCTASE, NADPH-DEPENDENT"/>
    <property type="match status" value="1"/>
</dbReference>
<dbReference type="InterPro" id="IPR017927">
    <property type="entry name" value="FAD-bd_FR_type"/>
</dbReference>
<dbReference type="Pfam" id="PF04266">
    <property type="entry name" value="ASCH"/>
    <property type="match status" value="1"/>
</dbReference>
<dbReference type="Pfam" id="PF04954">
    <property type="entry name" value="SIP"/>
    <property type="match status" value="1"/>
</dbReference>
<dbReference type="InterPro" id="IPR017938">
    <property type="entry name" value="Riboflavin_synthase-like_b-brl"/>
</dbReference>
<dbReference type="InterPro" id="IPR039261">
    <property type="entry name" value="FNR_nucleotide-bd"/>
</dbReference>
<proteinExistence type="inferred from homology"/>
<protein>
    <submittedName>
        <fullName evidence="3">NADPH-dependent ferric-chelate reductase</fullName>
    </submittedName>
</protein>
<keyword evidence="1" id="KW-0378">Hydrolase</keyword>
<dbReference type="Proteomes" id="UP000030106">
    <property type="component" value="Unassembled WGS sequence"/>
</dbReference>
<dbReference type="SMART" id="SM01022">
    <property type="entry name" value="ASCH"/>
    <property type="match status" value="1"/>
</dbReference>
<dbReference type="GO" id="GO:0016491">
    <property type="term" value="F:oxidoreductase activity"/>
    <property type="evidence" value="ECO:0007669"/>
    <property type="project" value="InterPro"/>
</dbReference>
<dbReference type="InterPro" id="IPR036388">
    <property type="entry name" value="WH-like_DNA-bd_sf"/>
</dbReference>
<evidence type="ECO:0000259" key="2">
    <source>
        <dbReference type="PROSITE" id="PS51384"/>
    </source>
</evidence>
<dbReference type="FunFam" id="2.40.30.10:FF:000055">
    <property type="entry name" value="Siderophore-interacting family protein"/>
    <property type="match status" value="1"/>
</dbReference>
<dbReference type="InterPro" id="IPR015947">
    <property type="entry name" value="PUA-like_sf"/>
</dbReference>
<dbReference type="GO" id="GO:0016787">
    <property type="term" value="F:hydrolase activity"/>
    <property type="evidence" value="ECO:0007669"/>
    <property type="project" value="UniProtKB-KW"/>
</dbReference>
<dbReference type="InterPro" id="IPR005149">
    <property type="entry name" value="Tscrpt_reg_PadR_N"/>
</dbReference>
<evidence type="ECO:0000256" key="1">
    <source>
        <dbReference type="ARBA" id="ARBA00022801"/>
    </source>
</evidence>
<dbReference type="InterPro" id="IPR013113">
    <property type="entry name" value="SIP_FAD-bd"/>
</dbReference>
<evidence type="ECO:0000313" key="3">
    <source>
        <dbReference type="EMBL" id="KGQ06121.1"/>
    </source>
</evidence>
<dbReference type="HAMAP" id="MF_00684">
    <property type="entry name" value="ac4C_amidohydr"/>
    <property type="match status" value="1"/>
</dbReference>
<dbReference type="SUPFAM" id="SSF63380">
    <property type="entry name" value="Riboflavin synthase domain-like"/>
    <property type="match status" value="1"/>
</dbReference>